<protein>
    <recommendedName>
        <fullName evidence="3">Heterokaryon incompatibility domain-containing protein</fullName>
    </recommendedName>
</protein>
<dbReference type="RefSeq" id="XP_060330655.1">
    <property type="nucleotide sequence ID" value="XM_060466533.1"/>
</dbReference>
<comment type="caution">
    <text evidence="1">The sequence shown here is derived from an EMBL/GenBank/DDBJ whole genome shotgun (WGS) entry which is preliminary data.</text>
</comment>
<dbReference type="AlphaFoldDB" id="A0AA39KCB6"/>
<evidence type="ECO:0008006" key="3">
    <source>
        <dbReference type="Google" id="ProtNLM"/>
    </source>
</evidence>
<accession>A0AA39KCB6</accession>
<dbReference type="GeneID" id="85350081"/>
<dbReference type="Proteomes" id="UP001175211">
    <property type="component" value="Unassembled WGS sequence"/>
</dbReference>
<organism evidence="1 2">
    <name type="scientific">Armillaria tabescens</name>
    <name type="common">Ringless honey mushroom</name>
    <name type="synonym">Agaricus tabescens</name>
    <dbReference type="NCBI Taxonomy" id="1929756"/>
    <lineage>
        <taxon>Eukaryota</taxon>
        <taxon>Fungi</taxon>
        <taxon>Dikarya</taxon>
        <taxon>Basidiomycota</taxon>
        <taxon>Agaricomycotina</taxon>
        <taxon>Agaricomycetes</taxon>
        <taxon>Agaricomycetidae</taxon>
        <taxon>Agaricales</taxon>
        <taxon>Marasmiineae</taxon>
        <taxon>Physalacriaceae</taxon>
        <taxon>Desarmillaria</taxon>
    </lineage>
</organism>
<feature type="non-terminal residue" evidence="1">
    <location>
        <position position="1"/>
    </location>
</feature>
<keyword evidence="2" id="KW-1185">Reference proteome</keyword>
<reference evidence="1" key="1">
    <citation type="submission" date="2023-06" db="EMBL/GenBank/DDBJ databases">
        <authorList>
            <consortium name="Lawrence Berkeley National Laboratory"/>
            <person name="Ahrendt S."/>
            <person name="Sahu N."/>
            <person name="Indic B."/>
            <person name="Wong-Bajracharya J."/>
            <person name="Merenyi Z."/>
            <person name="Ke H.-M."/>
            <person name="Monk M."/>
            <person name="Kocsube S."/>
            <person name="Drula E."/>
            <person name="Lipzen A."/>
            <person name="Balint B."/>
            <person name="Henrissat B."/>
            <person name="Andreopoulos B."/>
            <person name="Martin F.M."/>
            <person name="Harder C.B."/>
            <person name="Rigling D."/>
            <person name="Ford K.L."/>
            <person name="Foster G.D."/>
            <person name="Pangilinan J."/>
            <person name="Papanicolaou A."/>
            <person name="Barry K."/>
            <person name="LaButti K."/>
            <person name="Viragh M."/>
            <person name="Koriabine M."/>
            <person name="Yan M."/>
            <person name="Riley R."/>
            <person name="Champramary S."/>
            <person name="Plett K.L."/>
            <person name="Tsai I.J."/>
            <person name="Slot J."/>
            <person name="Sipos G."/>
            <person name="Plett J."/>
            <person name="Nagy L.G."/>
            <person name="Grigoriev I.V."/>
        </authorList>
    </citation>
    <scope>NUCLEOTIDE SEQUENCE</scope>
    <source>
        <strain evidence="1">CCBAS 213</strain>
    </source>
</reference>
<proteinExistence type="predicted"/>
<sequence length="181" mass="20887">LGTSYSLETPSLSSLLEGCISKNYDFGTVYGRLRQVWYTEDCSTIPEELCRCEQKDYELRRNALDGNCIVNPAMDPRRAWDLYSNRVVPTWIARSDCSCPISHAWVDDGDRVDVWTPINGHEWPVPIPSVTNLNLIRIEMLNLGREYVWLDVLCLRQKGGLREDLRAEEWLLDVPTIGYVY</sequence>
<dbReference type="EMBL" id="JAUEPS010000018">
    <property type="protein sequence ID" value="KAK0458367.1"/>
    <property type="molecule type" value="Genomic_DNA"/>
</dbReference>
<name>A0AA39KCB6_ARMTA</name>
<gene>
    <name evidence="1" type="ORF">EV420DRAFT_1229813</name>
</gene>
<evidence type="ECO:0000313" key="1">
    <source>
        <dbReference type="EMBL" id="KAK0458367.1"/>
    </source>
</evidence>
<evidence type="ECO:0000313" key="2">
    <source>
        <dbReference type="Proteomes" id="UP001175211"/>
    </source>
</evidence>
<feature type="non-terminal residue" evidence="1">
    <location>
        <position position="181"/>
    </location>
</feature>